<comment type="caution">
    <text evidence="9">The sequence shown here is derived from an EMBL/GenBank/DDBJ whole genome shotgun (WGS) entry which is preliminary data.</text>
</comment>
<feature type="transmembrane region" description="Helical" evidence="7">
    <location>
        <begin position="486"/>
        <end position="504"/>
    </location>
</feature>
<protein>
    <recommendedName>
        <fullName evidence="8">Major facilitator superfamily (MFS) profile domain-containing protein</fullName>
    </recommendedName>
</protein>
<keyword evidence="3 7" id="KW-0812">Transmembrane</keyword>
<comment type="similarity">
    <text evidence="2">Belongs to the major facilitator superfamily. Sugar transporter (TC 2.A.1.1) family.</text>
</comment>
<feature type="domain" description="Major facilitator superfamily (MFS) profile" evidence="8">
    <location>
        <begin position="65"/>
        <end position="508"/>
    </location>
</feature>
<dbReference type="InterPro" id="IPR020846">
    <property type="entry name" value="MFS_dom"/>
</dbReference>
<reference evidence="9" key="1">
    <citation type="submission" date="2022-10" db="EMBL/GenBank/DDBJ databases">
        <title>Determination and structural analysis of whole genome sequence of Sarocladium strictum F4-1.</title>
        <authorList>
            <person name="Hu L."/>
            <person name="Jiang Y."/>
        </authorList>
    </citation>
    <scope>NUCLEOTIDE SEQUENCE</scope>
    <source>
        <strain evidence="9">F4-1</strain>
    </source>
</reference>
<dbReference type="PANTHER" id="PTHR48022">
    <property type="entry name" value="PLASTIDIC GLUCOSE TRANSPORTER 4"/>
    <property type="match status" value="1"/>
</dbReference>
<name>A0AA39GP23_SARSR</name>
<evidence type="ECO:0000256" key="3">
    <source>
        <dbReference type="ARBA" id="ARBA00022692"/>
    </source>
</evidence>
<keyword evidence="5 7" id="KW-0472">Membrane</keyword>
<feature type="transmembrane region" description="Helical" evidence="7">
    <location>
        <begin position="385"/>
        <end position="407"/>
    </location>
</feature>
<feature type="transmembrane region" description="Helical" evidence="7">
    <location>
        <begin position="202"/>
        <end position="223"/>
    </location>
</feature>
<organism evidence="9 10">
    <name type="scientific">Sarocladium strictum</name>
    <name type="common">Black bundle disease fungus</name>
    <name type="synonym">Acremonium strictum</name>
    <dbReference type="NCBI Taxonomy" id="5046"/>
    <lineage>
        <taxon>Eukaryota</taxon>
        <taxon>Fungi</taxon>
        <taxon>Dikarya</taxon>
        <taxon>Ascomycota</taxon>
        <taxon>Pezizomycotina</taxon>
        <taxon>Sordariomycetes</taxon>
        <taxon>Hypocreomycetidae</taxon>
        <taxon>Hypocreales</taxon>
        <taxon>Sarocladiaceae</taxon>
        <taxon>Sarocladium</taxon>
    </lineage>
</organism>
<evidence type="ECO:0000313" key="10">
    <source>
        <dbReference type="Proteomes" id="UP001175261"/>
    </source>
</evidence>
<evidence type="ECO:0000313" key="9">
    <source>
        <dbReference type="EMBL" id="KAK0390771.1"/>
    </source>
</evidence>
<dbReference type="Gene3D" id="1.20.1250.20">
    <property type="entry name" value="MFS general substrate transporter like domains"/>
    <property type="match status" value="1"/>
</dbReference>
<gene>
    <name evidence="9" type="ORF">NLU13_0274</name>
</gene>
<dbReference type="EMBL" id="JAPDFR010000001">
    <property type="protein sequence ID" value="KAK0390771.1"/>
    <property type="molecule type" value="Genomic_DNA"/>
</dbReference>
<dbReference type="InterPro" id="IPR036259">
    <property type="entry name" value="MFS_trans_sf"/>
</dbReference>
<dbReference type="GO" id="GO:0016020">
    <property type="term" value="C:membrane"/>
    <property type="evidence" value="ECO:0007669"/>
    <property type="project" value="UniProtKB-SubCell"/>
</dbReference>
<dbReference type="InterPro" id="IPR050360">
    <property type="entry name" value="MFS_Sugar_Transporters"/>
</dbReference>
<dbReference type="PROSITE" id="PS00216">
    <property type="entry name" value="SUGAR_TRANSPORT_1"/>
    <property type="match status" value="1"/>
</dbReference>
<feature type="transmembrane region" description="Helical" evidence="7">
    <location>
        <begin position="172"/>
        <end position="190"/>
    </location>
</feature>
<evidence type="ECO:0000256" key="5">
    <source>
        <dbReference type="ARBA" id="ARBA00023136"/>
    </source>
</evidence>
<feature type="transmembrane region" description="Helical" evidence="7">
    <location>
        <begin position="451"/>
        <end position="474"/>
    </location>
</feature>
<accession>A0AA39GP23</accession>
<evidence type="ECO:0000256" key="1">
    <source>
        <dbReference type="ARBA" id="ARBA00004141"/>
    </source>
</evidence>
<feature type="transmembrane region" description="Helical" evidence="7">
    <location>
        <begin position="235"/>
        <end position="252"/>
    </location>
</feature>
<dbReference type="PROSITE" id="PS50850">
    <property type="entry name" value="MFS"/>
    <property type="match status" value="1"/>
</dbReference>
<dbReference type="Pfam" id="PF00083">
    <property type="entry name" value="Sugar_tr"/>
    <property type="match status" value="1"/>
</dbReference>
<feature type="transmembrane region" description="Helical" evidence="7">
    <location>
        <begin position="413"/>
        <end position="439"/>
    </location>
</feature>
<dbReference type="AlphaFoldDB" id="A0AA39GP23"/>
<dbReference type="SUPFAM" id="SSF103473">
    <property type="entry name" value="MFS general substrate transporter"/>
    <property type="match status" value="1"/>
</dbReference>
<dbReference type="Proteomes" id="UP001175261">
    <property type="component" value="Unassembled WGS sequence"/>
</dbReference>
<evidence type="ECO:0000256" key="6">
    <source>
        <dbReference type="SAM" id="MobiDB-lite"/>
    </source>
</evidence>
<comment type="subcellular location">
    <subcellularLocation>
        <location evidence="1">Membrane</location>
        <topology evidence="1">Multi-pass membrane protein</topology>
    </subcellularLocation>
</comment>
<feature type="transmembrane region" description="Helical" evidence="7">
    <location>
        <begin position="361"/>
        <end position="378"/>
    </location>
</feature>
<sequence>MAANNEDAAKYVKDKTTIHVQHDGRFGPDAAYIVMVAADKGQAASGYEDLTLWETVAKFKFASLYCFIAAMSAAADGYQLSMSGNIVANKAFVAMFATETNAKGQRYLASGILSGWSAAQNVCQIIGQTGHGFVCARYGRKAGMLCLWTILAGSVFAETLSTDWQSWLVGRGLGGIGVGGLQTTILGYIAEVAPVRIRGALLMSYSFWWGIGTWCTHMALYAMNTENPNDFRTPIYTQWGQIGLMAIIYLILPESPAWCATVGEEKRAKKALGQVNRGVKDYDPDYQYHVLTLNVDHERAVAKELENEKWWAIFKGTDGRRTITALWTIVAQQFLGLALFGTFGTYFFQQAGIEDPFKVKAITSSVGTVTTVAAMLLVDHYGRRLMACTMTTLMWICCVICGILGVVPESNATVPVFVLFTCLWNVGIAANGAAGWGYIGEISSQRLRPYTSGFAASANSLGGLIMTILTPFMVNANQWNWKYRTGWFYAGVGLLWVIGMWILIPETAGRSSAELDELFERKIKPWRFHKTETATQALLRAEKETQEAEKNKNGDMIGHNP</sequence>
<dbReference type="PROSITE" id="PS00217">
    <property type="entry name" value="SUGAR_TRANSPORT_2"/>
    <property type="match status" value="1"/>
</dbReference>
<keyword evidence="10" id="KW-1185">Reference proteome</keyword>
<feature type="region of interest" description="Disordered" evidence="6">
    <location>
        <begin position="542"/>
        <end position="561"/>
    </location>
</feature>
<feature type="compositionally biased region" description="Basic and acidic residues" evidence="6">
    <location>
        <begin position="542"/>
        <end position="553"/>
    </location>
</feature>
<keyword evidence="4 7" id="KW-1133">Transmembrane helix</keyword>
<evidence type="ECO:0000256" key="7">
    <source>
        <dbReference type="SAM" id="Phobius"/>
    </source>
</evidence>
<dbReference type="InterPro" id="IPR005829">
    <property type="entry name" value="Sugar_transporter_CS"/>
</dbReference>
<evidence type="ECO:0000256" key="2">
    <source>
        <dbReference type="ARBA" id="ARBA00010992"/>
    </source>
</evidence>
<feature type="transmembrane region" description="Helical" evidence="7">
    <location>
        <begin position="325"/>
        <end position="349"/>
    </location>
</feature>
<evidence type="ECO:0000256" key="4">
    <source>
        <dbReference type="ARBA" id="ARBA00022989"/>
    </source>
</evidence>
<dbReference type="InterPro" id="IPR005828">
    <property type="entry name" value="MFS_sugar_transport-like"/>
</dbReference>
<proteinExistence type="inferred from homology"/>
<dbReference type="GO" id="GO:0005351">
    <property type="term" value="F:carbohydrate:proton symporter activity"/>
    <property type="evidence" value="ECO:0007669"/>
    <property type="project" value="TreeGrafter"/>
</dbReference>
<feature type="transmembrane region" description="Helical" evidence="7">
    <location>
        <begin position="142"/>
        <end position="160"/>
    </location>
</feature>
<evidence type="ECO:0000259" key="8">
    <source>
        <dbReference type="PROSITE" id="PS50850"/>
    </source>
</evidence>
<dbReference type="PANTHER" id="PTHR48022:SF15">
    <property type="entry name" value="ALPHA-GLUCOSIDE TRANSPORTER, PUTATIVE (AFU_ORTHOLOGUE AFUA_5G00500)-RELATED"/>
    <property type="match status" value="1"/>
</dbReference>